<evidence type="ECO:0000259" key="5">
    <source>
        <dbReference type="Pfam" id="PF17100"/>
    </source>
</evidence>
<dbReference type="InterPro" id="IPR031359">
    <property type="entry name" value="NACHT_N"/>
</dbReference>
<evidence type="ECO:0000256" key="4">
    <source>
        <dbReference type="SAM" id="MobiDB-lite"/>
    </source>
</evidence>
<keyword evidence="1 3" id="KW-0853">WD repeat</keyword>
<evidence type="ECO:0000256" key="3">
    <source>
        <dbReference type="PROSITE-ProRule" id="PRU00221"/>
    </source>
</evidence>
<dbReference type="InterPro" id="IPR020472">
    <property type="entry name" value="WD40_PAC1"/>
</dbReference>
<evidence type="ECO:0000313" key="7">
    <source>
        <dbReference type="EMBL" id="KAK8029293.1"/>
    </source>
</evidence>
<dbReference type="InterPro" id="IPR056884">
    <property type="entry name" value="NPHP3-like_N"/>
</dbReference>
<feature type="repeat" description="WD" evidence="3">
    <location>
        <begin position="1327"/>
        <end position="1356"/>
    </location>
</feature>
<dbReference type="SUPFAM" id="SSF82171">
    <property type="entry name" value="DPP6 N-terminal domain-like"/>
    <property type="match status" value="1"/>
</dbReference>
<sequence length="1663" mass="186719">MPHPEPPRSQVILPASEVKQSLWSRAYDVLRDEDEQLVERYEKLLSRELEGHGTSHKDHMQSTPHQEAELDNTGNRIDANPDNRRTQLQRITEEGLRRMDERQTKYIICGHVFVVRDQIAQAVKLIQAFKDLVTEAVKVSPEASLAWAGVSILLPVLTNPSAAKEANREGLSYVTSRTRYYVELESLLWPGKLDRIGVEMEFESHIVELYRLILEFQIKTVLRFYRRWLSTLGRDLIRHDDWEGMLSNIKRLEGDVYKESIRINTIASQSTLEAIWDEAKAQHAHMESLISVTENILAEHKRTNQILENRPLNLPVVHEARQDSADVQDSPKCEVGTRIRIQETIDQWADEESGQSFFWLVGPAGTGKSTIARTVADSFKEKNRLAAGYFFKRGEQGRNDTNRLFTTIAIQIAEVIPTFQDYLQKALHGIEKDAVAKLSLEAQFNRLFLRLNVPHPDTTSLSRLIIIDALDECERPGHIKRVIDLLLKLCKVTWARLRVLFTSRSAPSIVHAFEPLLRENSARRLALHRAFSEDTKADIEKFLKTRFDDLKSNGLVDDDSWPASSDLDRLVQMATSPQPLFIYAATFCRFLYDEHHPNDPVEQLRLWLEQRGGSKSQIQQIYDPILNQVFRGSEKAKVDQRLQFLGALVLLATPLPASALATLLGMGNVNWWLRELHAVLDIPTEPQIPTRLLHKSFSDFLLSSGDSNTGVFRVEASQIHTLLATKCIQRMTAGLKQDICDIRKPDATRDDVEKTTIDRCIPPELQYACINWVDHLKRSGRSFDNDIYTFLYNHLLHWLETLSILGHLREGVDSVRELFKLVKGFENIPPEFIDFVNDANRVISRFGSLIERIPLQVYGALILLSPVASKVRQKLWDQRMPKLSTVQGVRPDWDTHLQALEGHRAGVSVVAFSPDGRLLASGSLDNTVRVWNLLTGTHLQTLEGHSSSISAVAFSPSGHELASGSYDNTVKIWNVRNGHLLQTLQGHSGYIAGVAFSPDSELLASGSFDSSLRLWNAKTGLQLNETVMSPRYTRIAFSPDMQLVSAARLDCTIRVWDSATGSRRKTLIGHRGTIKTIAFSPNGKLIASGSWDGTVRIWNVRDGTQKFMIETHDGAVRVLAFSSESQLLASVTARRVTVWNTKTGTKQSTFEYHGPLINTVDVSPDGQFIATGCTADPTIQLWESGSFEREVPKRSSDGHDALVKTRMLSPDAQITASTSRDREVPLWDVSTGLCQRIFENHTIGVQQVALSPDSKLLASFEQPAHVWSVGNGSPQQTLDNANGLVRAVAYSPNGKLAASAMNHTIKLHDLINGACLLTYEGPSGHLVGVITFSYNNQILASCSNESTIRLWDTRTGIIRHILEAPGLTGTRPMIIFSYNNRLLAVVGHKQMSFWDVATGERLPLGWRDLGQVTAAAFSSDSQLLATARKTGYGGQVIELWDMTTKAYRNRLADTKGYYTNILFSPDGQLIAAVSQRTAICIWSAITDTLLYTFKILDGIITKIEFSPDAKMMASASTHKTIRLWDITTGAQLQVMQYDQGLVREMNFLPHELVVSVSIEIDDYERSAWRPKALQSHRYDITPELEKSGISDSGQYGAKLDMDEEWIVNGSGKVVWLPPEYRPSRTVDKAPWLPPDHWSASWASTGSTVFIDCVSGRVIKFQAC</sequence>
<dbReference type="PROSITE" id="PS50294">
    <property type="entry name" value="WD_REPEATS_REGION"/>
    <property type="match status" value="6"/>
</dbReference>
<dbReference type="PRINTS" id="PR00320">
    <property type="entry name" value="GPROTEINBRPT"/>
</dbReference>
<feature type="domain" description="Nephrocystin 3-like N-terminal" evidence="6">
    <location>
        <begin position="342"/>
        <end position="504"/>
    </location>
</feature>
<dbReference type="Pfam" id="PF24883">
    <property type="entry name" value="NPHP3_N"/>
    <property type="match status" value="1"/>
</dbReference>
<comment type="caution">
    <text evidence="7">The sequence shown here is derived from an EMBL/GenBank/DDBJ whole genome shotgun (WGS) entry which is preliminary data.</text>
</comment>
<dbReference type="PROSITE" id="PS50082">
    <property type="entry name" value="WD_REPEATS_2"/>
    <property type="match status" value="9"/>
</dbReference>
<dbReference type="EMBL" id="JAQQWI010000007">
    <property type="protein sequence ID" value="KAK8029293.1"/>
    <property type="molecule type" value="Genomic_DNA"/>
</dbReference>
<dbReference type="InterPro" id="IPR015943">
    <property type="entry name" value="WD40/YVTN_repeat-like_dom_sf"/>
</dbReference>
<reference evidence="7 8" key="1">
    <citation type="submission" date="2023-01" db="EMBL/GenBank/DDBJ databases">
        <title>Analysis of 21 Apiospora genomes using comparative genomics revels a genus with tremendous synthesis potential of carbohydrate active enzymes and secondary metabolites.</title>
        <authorList>
            <person name="Sorensen T."/>
        </authorList>
    </citation>
    <scope>NUCLEOTIDE SEQUENCE [LARGE SCALE GENOMIC DNA]</scope>
    <source>
        <strain evidence="7 8">CBS 20057</strain>
    </source>
</reference>
<dbReference type="Pfam" id="PF00400">
    <property type="entry name" value="WD40"/>
    <property type="match status" value="9"/>
</dbReference>
<dbReference type="PROSITE" id="PS00678">
    <property type="entry name" value="WD_REPEATS_1"/>
    <property type="match status" value="4"/>
</dbReference>
<dbReference type="InterPro" id="IPR001680">
    <property type="entry name" value="WD40_rpt"/>
</dbReference>
<feature type="repeat" description="WD" evidence="3">
    <location>
        <begin position="1500"/>
        <end position="1534"/>
    </location>
</feature>
<dbReference type="Gene3D" id="3.40.50.300">
    <property type="entry name" value="P-loop containing nucleotide triphosphate hydrolases"/>
    <property type="match status" value="1"/>
</dbReference>
<dbReference type="SMART" id="SM00320">
    <property type="entry name" value="WD40"/>
    <property type="match status" value="14"/>
</dbReference>
<proteinExistence type="predicted"/>
<evidence type="ECO:0000313" key="8">
    <source>
        <dbReference type="Proteomes" id="UP001396898"/>
    </source>
</evidence>
<feature type="domain" description="NWD NACHT-NTPase N-terminal" evidence="5">
    <location>
        <begin position="20"/>
        <end position="254"/>
    </location>
</feature>
<evidence type="ECO:0008006" key="9">
    <source>
        <dbReference type="Google" id="ProtNLM"/>
    </source>
</evidence>
<name>A0ABR1SDC2_9PEZI</name>
<feature type="repeat" description="WD" evidence="3">
    <location>
        <begin position="1196"/>
        <end position="1237"/>
    </location>
</feature>
<dbReference type="InterPro" id="IPR036322">
    <property type="entry name" value="WD40_repeat_dom_sf"/>
</dbReference>
<dbReference type="InterPro" id="IPR027417">
    <property type="entry name" value="P-loop_NTPase"/>
</dbReference>
<evidence type="ECO:0000256" key="1">
    <source>
        <dbReference type="ARBA" id="ARBA00022574"/>
    </source>
</evidence>
<keyword evidence="2" id="KW-0677">Repeat</keyword>
<evidence type="ECO:0000256" key="2">
    <source>
        <dbReference type="ARBA" id="ARBA00022737"/>
    </source>
</evidence>
<feature type="repeat" description="WD" evidence="3">
    <location>
        <begin position="900"/>
        <end position="941"/>
    </location>
</feature>
<dbReference type="SUPFAM" id="SSF50978">
    <property type="entry name" value="WD40 repeat-like"/>
    <property type="match status" value="2"/>
</dbReference>
<dbReference type="Proteomes" id="UP001396898">
    <property type="component" value="Unassembled WGS sequence"/>
</dbReference>
<feature type="repeat" description="WD" evidence="3">
    <location>
        <begin position="984"/>
        <end position="1025"/>
    </location>
</feature>
<keyword evidence="8" id="KW-1185">Reference proteome</keyword>
<dbReference type="PANTHER" id="PTHR19848">
    <property type="entry name" value="WD40 REPEAT PROTEIN"/>
    <property type="match status" value="1"/>
</dbReference>
<dbReference type="PANTHER" id="PTHR19848:SF8">
    <property type="entry name" value="F-BOX AND WD REPEAT DOMAIN CONTAINING 7"/>
    <property type="match status" value="1"/>
</dbReference>
<protein>
    <recommendedName>
        <fullName evidence="9">NWD NACHT-NTPase N-terminal domain-containing protein</fullName>
    </recommendedName>
</protein>
<dbReference type="Gene3D" id="2.130.10.10">
    <property type="entry name" value="YVTN repeat-like/Quinoprotein amine dehydrogenase"/>
    <property type="match status" value="4"/>
</dbReference>
<evidence type="ECO:0000259" key="6">
    <source>
        <dbReference type="Pfam" id="PF24883"/>
    </source>
</evidence>
<feature type="region of interest" description="Disordered" evidence="4">
    <location>
        <begin position="51"/>
        <end position="83"/>
    </location>
</feature>
<dbReference type="Pfam" id="PF17100">
    <property type="entry name" value="NACHT_N"/>
    <property type="match status" value="1"/>
</dbReference>
<feature type="repeat" description="WD" evidence="3">
    <location>
        <begin position="1067"/>
        <end position="1108"/>
    </location>
</feature>
<feature type="repeat" description="WD" evidence="3">
    <location>
        <begin position="1109"/>
        <end position="1149"/>
    </location>
</feature>
<organism evidence="7 8">
    <name type="scientific">Apiospora marii</name>
    <dbReference type="NCBI Taxonomy" id="335849"/>
    <lineage>
        <taxon>Eukaryota</taxon>
        <taxon>Fungi</taxon>
        <taxon>Dikarya</taxon>
        <taxon>Ascomycota</taxon>
        <taxon>Pezizomycotina</taxon>
        <taxon>Sordariomycetes</taxon>
        <taxon>Xylariomycetidae</taxon>
        <taxon>Amphisphaeriales</taxon>
        <taxon>Apiosporaceae</taxon>
        <taxon>Apiospora</taxon>
    </lineage>
</organism>
<feature type="compositionally biased region" description="Basic and acidic residues" evidence="4">
    <location>
        <begin position="51"/>
        <end position="60"/>
    </location>
</feature>
<dbReference type="CDD" id="cd00200">
    <property type="entry name" value="WD40"/>
    <property type="match status" value="2"/>
</dbReference>
<gene>
    <name evidence="7" type="ORF">PG991_006349</name>
</gene>
<feature type="repeat" description="WD" evidence="3">
    <location>
        <begin position="942"/>
        <end position="983"/>
    </location>
</feature>
<dbReference type="SUPFAM" id="SSF52540">
    <property type="entry name" value="P-loop containing nucleoside triphosphate hydrolases"/>
    <property type="match status" value="1"/>
</dbReference>
<feature type="repeat" description="WD" evidence="3">
    <location>
        <begin position="1035"/>
        <end position="1066"/>
    </location>
</feature>
<accession>A0ABR1SDC2</accession>
<dbReference type="InterPro" id="IPR019775">
    <property type="entry name" value="WD40_repeat_CS"/>
</dbReference>